<reference evidence="1 2" key="1">
    <citation type="submission" date="2015-09" db="EMBL/GenBank/DDBJ databases">
        <title>Draft Genome Sequence of the Strain BR 3267 (Bradyrhizobium yuanmingense) recommended as inoculant for cowpea in Brazil.</title>
        <authorList>
            <person name="Simoes-Araujo J.L."/>
            <person name="Zilli J.E."/>
        </authorList>
    </citation>
    <scope>NUCLEOTIDE SEQUENCE [LARGE SCALE GENOMIC DNA]</scope>
    <source>
        <strain evidence="1 2">BR3267</strain>
    </source>
</reference>
<comment type="caution">
    <text evidence="1">The sequence shown here is derived from an EMBL/GenBank/DDBJ whole genome shotgun (WGS) entry which is preliminary data.</text>
</comment>
<dbReference type="SUPFAM" id="SSF46689">
    <property type="entry name" value="Homeodomain-like"/>
    <property type="match status" value="1"/>
</dbReference>
<proteinExistence type="predicted"/>
<sequence>MAFARITMDPAVCTGKACIRGLRFPVARLLGLLAAGETRESILNEYRYLEREDIDEALRYAAFLAEDLAVDLSPPAEQE</sequence>
<accession>A0A0R3BMR5</accession>
<dbReference type="InterPro" id="IPR009057">
    <property type="entry name" value="Homeodomain-like_sf"/>
</dbReference>
<dbReference type="RefSeq" id="WP_036015970.1">
    <property type="nucleotide sequence ID" value="NZ_JBGBYG010000001.1"/>
</dbReference>
<dbReference type="OrthoDB" id="200074at2"/>
<protein>
    <recommendedName>
        <fullName evidence="3">DUF433 domain-containing protein</fullName>
    </recommendedName>
</protein>
<dbReference type="AlphaFoldDB" id="A0A0R3BMR5"/>
<evidence type="ECO:0000313" key="2">
    <source>
        <dbReference type="Proteomes" id="UP000051380"/>
    </source>
</evidence>
<name>A0A0R3BMR5_9BRAD</name>
<organism evidence="1 2">
    <name type="scientific">Bradyrhizobium yuanmingense</name>
    <dbReference type="NCBI Taxonomy" id="108015"/>
    <lineage>
        <taxon>Bacteria</taxon>
        <taxon>Pseudomonadati</taxon>
        <taxon>Pseudomonadota</taxon>
        <taxon>Alphaproteobacteria</taxon>
        <taxon>Hyphomicrobiales</taxon>
        <taxon>Nitrobacteraceae</taxon>
        <taxon>Bradyrhizobium</taxon>
    </lineage>
</organism>
<dbReference type="EMBL" id="LJYF01000049">
    <property type="protein sequence ID" value="KRP86629.1"/>
    <property type="molecule type" value="Genomic_DNA"/>
</dbReference>
<dbReference type="Gene3D" id="1.10.10.10">
    <property type="entry name" value="Winged helix-like DNA-binding domain superfamily/Winged helix DNA-binding domain"/>
    <property type="match status" value="1"/>
</dbReference>
<dbReference type="PANTHER" id="PTHR34849">
    <property type="entry name" value="SSL5025 PROTEIN"/>
    <property type="match status" value="1"/>
</dbReference>
<dbReference type="STRING" id="108015.GA0061099_1006641"/>
<dbReference type="Pfam" id="PF04255">
    <property type="entry name" value="DUF433"/>
    <property type="match status" value="1"/>
</dbReference>
<evidence type="ECO:0008006" key="3">
    <source>
        <dbReference type="Google" id="ProtNLM"/>
    </source>
</evidence>
<dbReference type="PANTHER" id="PTHR34849:SF3">
    <property type="entry name" value="SSR2962 PROTEIN"/>
    <property type="match status" value="1"/>
</dbReference>
<evidence type="ECO:0000313" key="1">
    <source>
        <dbReference type="EMBL" id="KRP86629.1"/>
    </source>
</evidence>
<dbReference type="InterPro" id="IPR036388">
    <property type="entry name" value="WH-like_DNA-bd_sf"/>
</dbReference>
<dbReference type="InterPro" id="IPR007367">
    <property type="entry name" value="DUF433"/>
</dbReference>
<dbReference type="Proteomes" id="UP000051380">
    <property type="component" value="Unassembled WGS sequence"/>
</dbReference>
<gene>
    <name evidence="1" type="ORF">AOQ72_03105</name>
</gene>